<dbReference type="InterPro" id="IPR036703">
    <property type="entry name" value="MOB_kinase_act_sf"/>
</dbReference>
<name>A0ABR2JKY0_9EUKA</name>
<gene>
    <name evidence="1" type="ORF">M9Y10_004988</name>
</gene>
<sequence>MMRSKRKIKPPTVFYEEGAKILSKTYTQLDNVKGDHYHIDYKKIMEKPANCSAEDWQIINLVEFLHRMELLYTSCSLFCTTDTCPMFNAGPQYKYFWEDTDSTNTIQVSAPEYFSNLKRYIKRCLQDPNIIPTESWVVMSKEQRDVLKTCYRRLFRILAHLYICHFENISSIKKPNIVEIMNTILAHYSHFAIENNLIEYKDVEMLAPVFKAINKDEGSDICPTGS</sequence>
<dbReference type="Proteomes" id="UP001470230">
    <property type="component" value="Unassembled WGS sequence"/>
</dbReference>
<dbReference type="SMART" id="SM01388">
    <property type="entry name" value="Mob1_phocein"/>
    <property type="match status" value="1"/>
</dbReference>
<proteinExistence type="predicted"/>
<accession>A0ABR2JKY0</accession>
<dbReference type="Gene3D" id="1.20.140.30">
    <property type="entry name" value="MOB kinase activator"/>
    <property type="match status" value="1"/>
</dbReference>
<dbReference type="EMBL" id="JAPFFF010000011">
    <property type="protein sequence ID" value="KAK8878223.1"/>
    <property type="molecule type" value="Genomic_DNA"/>
</dbReference>
<evidence type="ECO:0000313" key="2">
    <source>
        <dbReference type="Proteomes" id="UP001470230"/>
    </source>
</evidence>
<reference evidence="1 2" key="1">
    <citation type="submission" date="2024-04" db="EMBL/GenBank/DDBJ databases">
        <title>Tritrichomonas musculus Genome.</title>
        <authorList>
            <person name="Alves-Ferreira E."/>
            <person name="Grigg M."/>
            <person name="Lorenzi H."/>
            <person name="Galac M."/>
        </authorList>
    </citation>
    <scope>NUCLEOTIDE SEQUENCE [LARGE SCALE GENOMIC DNA]</scope>
    <source>
        <strain evidence="1 2">EAF2021</strain>
    </source>
</reference>
<dbReference type="SUPFAM" id="SSF101152">
    <property type="entry name" value="Mob1/phocein"/>
    <property type="match status" value="1"/>
</dbReference>
<dbReference type="InterPro" id="IPR005301">
    <property type="entry name" value="MOB_kinase_act_fam"/>
</dbReference>
<dbReference type="PANTHER" id="PTHR22599">
    <property type="entry name" value="MPS ONE BINDER KINASE ACTIVATOR-LIKE MOB"/>
    <property type="match status" value="1"/>
</dbReference>
<evidence type="ECO:0000313" key="1">
    <source>
        <dbReference type="EMBL" id="KAK8878223.1"/>
    </source>
</evidence>
<comment type="caution">
    <text evidence="1">The sequence shown here is derived from an EMBL/GenBank/DDBJ whole genome shotgun (WGS) entry which is preliminary data.</text>
</comment>
<keyword evidence="2" id="KW-1185">Reference proteome</keyword>
<dbReference type="Pfam" id="PF03637">
    <property type="entry name" value="Mob1_phocein"/>
    <property type="match status" value="1"/>
</dbReference>
<protein>
    <submittedName>
        <fullName evidence="1">Maintenance of ploidy protein mob2</fullName>
    </submittedName>
</protein>
<organism evidence="1 2">
    <name type="scientific">Tritrichomonas musculus</name>
    <dbReference type="NCBI Taxonomy" id="1915356"/>
    <lineage>
        <taxon>Eukaryota</taxon>
        <taxon>Metamonada</taxon>
        <taxon>Parabasalia</taxon>
        <taxon>Tritrichomonadida</taxon>
        <taxon>Tritrichomonadidae</taxon>
        <taxon>Tritrichomonas</taxon>
    </lineage>
</organism>